<accession>A0ABD0YYQ5</accession>
<name>A0ABD0YYQ5_9HEMI</name>
<dbReference type="AlphaFoldDB" id="A0ABD0YYQ5"/>
<gene>
    <name evidence="1" type="ORF">AAG570_010492</name>
</gene>
<sequence length="344" mass="37876">MASKRQNMFYQYRKQETMEIGTCNLPSFRDCMSCRPSDISLFNSVPDQEAGEDGNWLPARVPSRTLMGSDPECVVNQSIDSLPTSNPIQTHSLTLCPPAPTVQVEETVASGPCSGYGDAQTLILFAMLLSSAQWSWIRTGVTPRTSYGANVSLIFEKGSLDGFVDSGNVKVVMYGLIDIIPDSGSVFFFGWTPEFIADLFVAFGRNIVAYSPDPVASDFHFFTKSNEFLAGKRLGGLELGIGFSEEPSSTTAVRNKPLLLGCVPSTPATTVAWTLDDQPLQLDSRHHIQPNGSLYIKRLLLEGYCFWVVTTVSSSQVEENIEYLVYNVIKELKHSFYSVRSVVG</sequence>
<dbReference type="Proteomes" id="UP001558652">
    <property type="component" value="Unassembled WGS sequence"/>
</dbReference>
<dbReference type="EMBL" id="JBFDAA010000005">
    <property type="protein sequence ID" value="KAL1132537.1"/>
    <property type="molecule type" value="Genomic_DNA"/>
</dbReference>
<protein>
    <submittedName>
        <fullName evidence="1">Uncharacterized protein</fullName>
    </submittedName>
</protein>
<keyword evidence="2" id="KW-1185">Reference proteome</keyword>
<organism evidence="1 2">
    <name type="scientific">Ranatra chinensis</name>
    <dbReference type="NCBI Taxonomy" id="642074"/>
    <lineage>
        <taxon>Eukaryota</taxon>
        <taxon>Metazoa</taxon>
        <taxon>Ecdysozoa</taxon>
        <taxon>Arthropoda</taxon>
        <taxon>Hexapoda</taxon>
        <taxon>Insecta</taxon>
        <taxon>Pterygota</taxon>
        <taxon>Neoptera</taxon>
        <taxon>Paraneoptera</taxon>
        <taxon>Hemiptera</taxon>
        <taxon>Heteroptera</taxon>
        <taxon>Panheteroptera</taxon>
        <taxon>Nepomorpha</taxon>
        <taxon>Nepidae</taxon>
        <taxon>Ranatrinae</taxon>
        <taxon>Ranatra</taxon>
    </lineage>
</organism>
<evidence type="ECO:0000313" key="1">
    <source>
        <dbReference type="EMBL" id="KAL1132537.1"/>
    </source>
</evidence>
<evidence type="ECO:0000313" key="2">
    <source>
        <dbReference type="Proteomes" id="UP001558652"/>
    </source>
</evidence>
<dbReference type="InterPro" id="IPR036179">
    <property type="entry name" value="Ig-like_dom_sf"/>
</dbReference>
<dbReference type="SUPFAM" id="SSF48726">
    <property type="entry name" value="Immunoglobulin"/>
    <property type="match status" value="1"/>
</dbReference>
<reference evidence="1 2" key="1">
    <citation type="submission" date="2024-07" db="EMBL/GenBank/DDBJ databases">
        <title>Chromosome-level genome assembly of the water stick insect Ranatra chinensis (Heteroptera: Nepidae).</title>
        <authorList>
            <person name="Liu X."/>
        </authorList>
    </citation>
    <scope>NUCLEOTIDE SEQUENCE [LARGE SCALE GENOMIC DNA]</scope>
    <source>
        <strain evidence="1">Cailab_2021Rc</strain>
        <tissue evidence="1">Muscle</tissue>
    </source>
</reference>
<proteinExistence type="predicted"/>
<dbReference type="InterPro" id="IPR013783">
    <property type="entry name" value="Ig-like_fold"/>
</dbReference>
<dbReference type="Gene3D" id="2.60.40.10">
    <property type="entry name" value="Immunoglobulins"/>
    <property type="match status" value="1"/>
</dbReference>
<comment type="caution">
    <text evidence="1">The sequence shown here is derived from an EMBL/GenBank/DDBJ whole genome shotgun (WGS) entry which is preliminary data.</text>
</comment>